<dbReference type="PROSITE" id="PS51900">
    <property type="entry name" value="CB"/>
    <property type="match status" value="1"/>
</dbReference>
<dbReference type="InterPro" id="IPR011932">
    <property type="entry name" value="Recomb_XerD"/>
</dbReference>
<dbReference type="GO" id="GO:0051301">
    <property type="term" value="P:cell division"/>
    <property type="evidence" value="ECO:0007669"/>
    <property type="project" value="UniProtKB-KW"/>
</dbReference>
<dbReference type="GO" id="GO:0009037">
    <property type="term" value="F:tyrosine-based site-specific recombinase activity"/>
    <property type="evidence" value="ECO:0007669"/>
    <property type="project" value="UniProtKB-UniRule"/>
</dbReference>
<evidence type="ECO:0000256" key="5">
    <source>
        <dbReference type="ARBA" id="ARBA00022829"/>
    </source>
</evidence>
<dbReference type="PANTHER" id="PTHR30349">
    <property type="entry name" value="PHAGE INTEGRASE-RELATED"/>
    <property type="match status" value="1"/>
</dbReference>
<dbReference type="GO" id="GO:0003677">
    <property type="term" value="F:DNA binding"/>
    <property type="evidence" value="ECO:0007669"/>
    <property type="project" value="UniProtKB-UniRule"/>
</dbReference>
<dbReference type="NCBIfam" id="TIGR02225">
    <property type="entry name" value="recomb_XerD"/>
    <property type="match status" value="1"/>
</dbReference>
<evidence type="ECO:0000256" key="7">
    <source>
        <dbReference type="ARBA" id="ARBA00023125"/>
    </source>
</evidence>
<evidence type="ECO:0000256" key="8">
    <source>
        <dbReference type="ARBA" id="ARBA00023172"/>
    </source>
</evidence>
<dbReference type="GO" id="GO:0007059">
    <property type="term" value="P:chromosome segregation"/>
    <property type="evidence" value="ECO:0007669"/>
    <property type="project" value="UniProtKB-UniRule"/>
</dbReference>
<dbReference type="InterPro" id="IPR044068">
    <property type="entry name" value="CB"/>
</dbReference>
<comment type="subunit">
    <text evidence="10">Forms a cyclic heterotetrameric complex composed of two molecules of XerC and two molecules of XerD.</text>
</comment>
<feature type="domain" description="Core-binding (CB)" evidence="12">
    <location>
        <begin position="1"/>
        <end position="85"/>
    </location>
</feature>
<evidence type="ECO:0000313" key="14">
    <source>
        <dbReference type="Proteomes" id="UP000824165"/>
    </source>
</evidence>
<dbReference type="Pfam" id="PF02899">
    <property type="entry name" value="Phage_int_SAM_1"/>
    <property type="match status" value="1"/>
</dbReference>
<keyword evidence="4 10" id="KW-0132">Cell division</keyword>
<comment type="caution">
    <text evidence="10">Lacks conserved residue(s) required for the propagation of feature annotation.</text>
</comment>
<dbReference type="SUPFAM" id="SSF56349">
    <property type="entry name" value="DNA breaking-rejoining enzymes"/>
    <property type="match status" value="1"/>
</dbReference>
<dbReference type="Gene3D" id="1.10.443.10">
    <property type="entry name" value="Intergrase catalytic core"/>
    <property type="match status" value="1"/>
</dbReference>
<dbReference type="CDD" id="cd00798">
    <property type="entry name" value="INT_XerDC_C"/>
    <property type="match status" value="1"/>
</dbReference>
<sequence length="294" mass="32646">MRAYVDEYASFMTNVRHKAENTIESYKRDVSQYITYLNNSGVEDAALATRATVLSYLLLLKNMGRATSTVSRTLASIRSFYVFLLQSGEAQSDPTTNVEAPHVEKKPPTILSTEEVDLLLSQPSASDSKGLRDKAMLELLYATGIRVSELINLNVSDISLAPAFIRTSNGKKERIVPVGHTAVEAMTAYITKARRMLVKSGDEEALFVNCSGARLSRQGFWKIIKHYQQSAGIETEITPHILRHSFAAHLIENGADLHSVQEMMGHADISSTQVYSKLMNSHLRDVYAKAHPRA</sequence>
<keyword evidence="7 10" id="KW-0238">DNA-binding</keyword>
<dbReference type="Pfam" id="PF00589">
    <property type="entry name" value="Phage_integrase"/>
    <property type="match status" value="1"/>
</dbReference>
<evidence type="ECO:0000259" key="12">
    <source>
        <dbReference type="PROSITE" id="PS51900"/>
    </source>
</evidence>
<reference evidence="13" key="2">
    <citation type="journal article" date="2021" name="PeerJ">
        <title>Extensive microbial diversity within the chicken gut microbiome revealed by metagenomics and culture.</title>
        <authorList>
            <person name="Gilroy R."/>
            <person name="Ravi A."/>
            <person name="Getino M."/>
            <person name="Pursley I."/>
            <person name="Horton D.L."/>
            <person name="Alikhan N.F."/>
            <person name="Baker D."/>
            <person name="Gharbi K."/>
            <person name="Hall N."/>
            <person name="Watson M."/>
            <person name="Adriaenssens E.M."/>
            <person name="Foster-Nyarko E."/>
            <person name="Jarju S."/>
            <person name="Secka A."/>
            <person name="Antonio M."/>
            <person name="Oren A."/>
            <person name="Chaudhuri R.R."/>
            <person name="La Ragione R."/>
            <person name="Hildebrand F."/>
            <person name="Pallen M.J."/>
        </authorList>
    </citation>
    <scope>NUCLEOTIDE SEQUENCE</scope>
    <source>
        <strain evidence="13">CHK181-108</strain>
    </source>
</reference>
<evidence type="ECO:0000259" key="11">
    <source>
        <dbReference type="PROSITE" id="PS51898"/>
    </source>
</evidence>
<evidence type="ECO:0000256" key="3">
    <source>
        <dbReference type="ARBA" id="ARBA00022490"/>
    </source>
</evidence>
<keyword evidence="5 10" id="KW-0159">Chromosome partition</keyword>
<evidence type="ECO:0000256" key="2">
    <source>
        <dbReference type="ARBA" id="ARBA00010450"/>
    </source>
</evidence>
<dbReference type="InterPro" id="IPR013762">
    <property type="entry name" value="Integrase-like_cat_sf"/>
</dbReference>
<dbReference type="Gene3D" id="1.10.150.130">
    <property type="match status" value="1"/>
</dbReference>
<feature type="domain" description="Tyr recombinase" evidence="11">
    <location>
        <begin position="106"/>
        <end position="288"/>
    </location>
</feature>
<evidence type="ECO:0000256" key="9">
    <source>
        <dbReference type="ARBA" id="ARBA00023306"/>
    </source>
</evidence>
<reference evidence="13" key="1">
    <citation type="submission" date="2020-10" db="EMBL/GenBank/DDBJ databases">
        <authorList>
            <person name="Gilroy R."/>
        </authorList>
    </citation>
    <scope>NUCLEOTIDE SEQUENCE</scope>
    <source>
        <strain evidence="13">CHK181-108</strain>
    </source>
</reference>
<feature type="active site" evidence="10">
    <location>
        <position position="146"/>
    </location>
</feature>
<feature type="active site" evidence="10">
    <location>
        <position position="240"/>
    </location>
</feature>
<name>A0A9D1H2D5_9FIRM</name>
<comment type="similarity">
    <text evidence="2">Belongs to the 'phage' integrase family. XerD subfamily.</text>
</comment>
<evidence type="ECO:0000256" key="6">
    <source>
        <dbReference type="ARBA" id="ARBA00022908"/>
    </source>
</evidence>
<keyword evidence="3 10" id="KW-0963">Cytoplasm</keyword>
<evidence type="ECO:0000256" key="1">
    <source>
        <dbReference type="ARBA" id="ARBA00004496"/>
    </source>
</evidence>
<evidence type="ECO:0000313" key="13">
    <source>
        <dbReference type="EMBL" id="HIT84274.1"/>
    </source>
</evidence>
<gene>
    <name evidence="13" type="primary">xerD</name>
    <name evidence="10" type="synonym">xerC</name>
    <name evidence="13" type="ORF">IAA60_00040</name>
</gene>
<dbReference type="GO" id="GO:0006313">
    <property type="term" value="P:DNA transposition"/>
    <property type="evidence" value="ECO:0007669"/>
    <property type="project" value="UniProtKB-UniRule"/>
</dbReference>
<dbReference type="InterPro" id="IPR010998">
    <property type="entry name" value="Integrase_recombinase_N"/>
</dbReference>
<comment type="subcellular location">
    <subcellularLocation>
        <location evidence="1 10">Cytoplasm</location>
    </subcellularLocation>
</comment>
<dbReference type="AlphaFoldDB" id="A0A9D1H2D5"/>
<proteinExistence type="inferred from homology"/>
<organism evidence="13 14">
    <name type="scientific">Candidatus Ornithomonoglobus intestinigallinarum</name>
    <dbReference type="NCBI Taxonomy" id="2840894"/>
    <lineage>
        <taxon>Bacteria</taxon>
        <taxon>Bacillati</taxon>
        <taxon>Bacillota</taxon>
        <taxon>Clostridia</taxon>
        <taxon>Candidatus Ornithomonoglobus</taxon>
    </lineage>
</organism>
<dbReference type="PROSITE" id="PS51898">
    <property type="entry name" value="TYR_RECOMBINASE"/>
    <property type="match status" value="1"/>
</dbReference>
<dbReference type="GO" id="GO:0005737">
    <property type="term" value="C:cytoplasm"/>
    <property type="evidence" value="ECO:0007669"/>
    <property type="project" value="UniProtKB-SubCell"/>
</dbReference>
<protein>
    <recommendedName>
        <fullName evidence="10">Tyrosine recombinase XerC</fullName>
    </recommendedName>
</protein>
<dbReference type="NCBIfam" id="NF001399">
    <property type="entry name" value="PRK00283.1"/>
    <property type="match status" value="1"/>
</dbReference>
<feature type="active site" evidence="10">
    <location>
        <position position="243"/>
    </location>
</feature>
<comment type="function">
    <text evidence="10">Site-specific tyrosine recombinase, which acts by catalyzing the cutting and rejoining of the recombining DNA molecules. The XerC-XerD complex is essential to convert dimers of the bacterial chromosome into monomers to permit their segregation at cell division. It also contributes to the segregational stability of plasmids.</text>
</comment>
<evidence type="ECO:0000256" key="10">
    <source>
        <dbReference type="HAMAP-Rule" id="MF_01808"/>
    </source>
</evidence>
<accession>A0A9D1H2D5</accession>
<keyword evidence="6 10" id="KW-0229">DNA integration</keyword>
<dbReference type="InterPro" id="IPR050090">
    <property type="entry name" value="Tyrosine_recombinase_XerCD"/>
</dbReference>
<dbReference type="InterPro" id="IPR011010">
    <property type="entry name" value="DNA_brk_join_enz"/>
</dbReference>
<dbReference type="EMBL" id="DVLU01000001">
    <property type="protein sequence ID" value="HIT84274.1"/>
    <property type="molecule type" value="Genomic_DNA"/>
</dbReference>
<feature type="active site" evidence="10">
    <location>
        <position position="266"/>
    </location>
</feature>
<feature type="active site" description="O-(3'-phospho-DNA)-tyrosine intermediate" evidence="10">
    <location>
        <position position="275"/>
    </location>
</feature>
<dbReference type="InterPro" id="IPR023009">
    <property type="entry name" value="Tyrosine_recombinase_XerC/XerD"/>
</dbReference>
<keyword evidence="9 10" id="KW-0131">Cell cycle</keyword>
<comment type="caution">
    <text evidence="13">The sequence shown here is derived from an EMBL/GenBank/DDBJ whole genome shotgun (WGS) entry which is preliminary data.</text>
</comment>
<keyword evidence="8 10" id="KW-0233">DNA recombination</keyword>
<dbReference type="InterPro" id="IPR002104">
    <property type="entry name" value="Integrase_catalytic"/>
</dbReference>
<dbReference type="PANTHER" id="PTHR30349:SF81">
    <property type="entry name" value="TYROSINE RECOMBINASE XERC"/>
    <property type="match status" value="1"/>
</dbReference>
<evidence type="ECO:0000256" key="4">
    <source>
        <dbReference type="ARBA" id="ARBA00022618"/>
    </source>
</evidence>
<dbReference type="InterPro" id="IPR004107">
    <property type="entry name" value="Integrase_SAM-like_N"/>
</dbReference>
<dbReference type="Proteomes" id="UP000824165">
    <property type="component" value="Unassembled WGS sequence"/>
</dbReference>
<comment type="similarity">
    <text evidence="10">Belongs to the 'phage' integrase family. XerC subfamily.</text>
</comment>
<dbReference type="HAMAP" id="MF_01808">
    <property type="entry name" value="Recomb_XerC_XerD"/>
    <property type="match status" value="1"/>
</dbReference>